<feature type="domain" description="Glycosyltransferase 2-like" evidence="3">
    <location>
        <begin position="859"/>
        <end position="977"/>
    </location>
</feature>
<dbReference type="PANTHER" id="PTHR43685">
    <property type="entry name" value="GLYCOSYLTRANSFERASE"/>
    <property type="match status" value="1"/>
</dbReference>
<feature type="coiled-coil region" evidence="1">
    <location>
        <begin position="451"/>
        <end position="492"/>
    </location>
</feature>
<feature type="region of interest" description="Disordered" evidence="2">
    <location>
        <begin position="26"/>
        <end position="51"/>
    </location>
</feature>
<protein>
    <submittedName>
        <fullName evidence="4">Glycosyltransferase</fullName>
    </submittedName>
</protein>
<organism evidence="4">
    <name type="scientific">Acidithiobacillus ferrianus</name>
    <dbReference type="NCBI Taxonomy" id="2678518"/>
    <lineage>
        <taxon>Bacteria</taxon>
        <taxon>Pseudomonadati</taxon>
        <taxon>Pseudomonadota</taxon>
        <taxon>Acidithiobacillia</taxon>
        <taxon>Acidithiobacillales</taxon>
        <taxon>Acidithiobacillaceae</taxon>
        <taxon>Acidithiobacillus</taxon>
    </lineage>
</organism>
<dbReference type="EMBL" id="WNJL01000035">
    <property type="protein sequence ID" value="NDU42859.1"/>
    <property type="molecule type" value="Genomic_DNA"/>
</dbReference>
<dbReference type="Gene3D" id="3.40.50.150">
    <property type="entry name" value="Vaccinia Virus protein VP39"/>
    <property type="match status" value="1"/>
</dbReference>
<proteinExistence type="predicted"/>
<dbReference type="GO" id="GO:0016740">
    <property type="term" value="F:transferase activity"/>
    <property type="evidence" value="ECO:0007669"/>
    <property type="project" value="UniProtKB-KW"/>
</dbReference>
<dbReference type="Gene3D" id="3.90.550.10">
    <property type="entry name" value="Spore Coat Polysaccharide Biosynthesis Protein SpsA, Chain A"/>
    <property type="match status" value="2"/>
</dbReference>
<keyword evidence="1" id="KW-0175">Coiled coil</keyword>
<sequence>MFFYISEHKKRNNGVTALFNGQQATPAGSLNMSTEKETQQHLYSRPPHDPNAEDSLAKIARRIPHGSTVLDVGCAVGVLGQYLTEQQGCSVDGIEGNAEAAKIAQPFYRRIMVTDLESADLRYLLEGVRYDRIVCADVLEHLRDPGPVLQRLKEHLTPDGKILISIPNIGHIGVFLELLSGDFRYREEGLLDRTHLRFFTRKSFLRLLADHGFTGQVVDQTVLDLQYTEFSSLQAQGIGVALLREIQGMTDNLTYQFIVEAIPTDAQAPLILADDAIAETASPIGPRFYVSAYWRTEDEGFDESRSLSFPRPFGVERSLVRFNLPTLSNRHILRLDPSDQPGFLRLYSLSLFQGDDRLWRWDGSLDSFASGARHDLLASPTQLGDSGIGLLATTEDSWVVLPIPSTSISGADRLEVELSWPMSPDYVFALEQVACSFKALEEANLKSQMTLAKTELQLKQVTDLANSAQIQAHELQAQLHALQQKNTALAAQLAMITRSRSWRITKPLRAIKKPFTTTRHLLASDAHGKERRYALARSLYHKLPMPPGFKRRLRVIGKRLLSPHAEQDYQTWVRRYDTLRDSDRKAIHQQIAAWENPPKISVIMPVYNAPEKFLRLAIESVRAQMYPHWELCIADDASSQPHVRKVLETYAQEDERIKIIFRAENGHISATSNDALALATGDYIALLDHDDALAEHALYWVASEIIRHPDAGLIYSDEDKIDEKGRRCDPYFKPDWNPELLLGQNYISHLGIYKRERVLDIGGFRPGFEGSQDWDLVLRFTDDLSPAQIRHIPAILYHWRMLSESTASDLGAKPYVVDAAKRAITETLERRDEHAILDSACNGAFHLPRFTVNGTPLVSIIIPTRNGLSDLRQCLDSLNRTNYPNIEILIIDNQSDDPETLTYLSEIQRRPDLRVLSYPYPFDYAAMHNWAVPQSHGEYICLLNNDTEVVADQWLTEMLGQGQRRGVGAVGAKLLYPDETIQHGGVILGLGGIAGHAHKSHSSESPGYFGRAALVQSFSAVTAACLLIRKDLWDRIDGMAHELTVAFNDVDLCLRLREAGLRNVWLPQALLYHHESKSRGSDMRPDKLRRFALEHAYMQWRWGFVLRNDPAYNPNLTLGREDFSLAWPPQVHHPWRSECTSVEIPYGLAHANTKSMELSPGGEISGSFAVPIGTRGALKGISLLIGDHSGASNGTLILRLQDADCQTAHAHTTLDGSQDNTMLPLLFSRGEILLRGQERLFFRLRLEDATHPVAIWSYLLDERWGHQILGHEDRALRIELQVTQDDV</sequence>
<dbReference type="Pfam" id="PF00535">
    <property type="entry name" value="Glycos_transf_2"/>
    <property type="match status" value="2"/>
</dbReference>
<accession>A0A845U9M4</accession>
<dbReference type="CDD" id="cd04186">
    <property type="entry name" value="GT_2_like_c"/>
    <property type="match status" value="1"/>
</dbReference>
<evidence type="ECO:0000313" key="4">
    <source>
        <dbReference type="EMBL" id="NDU42859.1"/>
    </source>
</evidence>
<name>A0A845U9M4_9PROT</name>
<evidence type="ECO:0000259" key="3">
    <source>
        <dbReference type="Pfam" id="PF00535"/>
    </source>
</evidence>
<dbReference type="SUPFAM" id="SSF53448">
    <property type="entry name" value="Nucleotide-diphospho-sugar transferases"/>
    <property type="match status" value="2"/>
</dbReference>
<keyword evidence="4" id="KW-0808">Transferase</keyword>
<dbReference type="Pfam" id="PF13489">
    <property type="entry name" value="Methyltransf_23"/>
    <property type="match status" value="1"/>
</dbReference>
<feature type="domain" description="Glycosyltransferase 2-like" evidence="3">
    <location>
        <begin position="601"/>
        <end position="755"/>
    </location>
</feature>
<dbReference type="InterPro" id="IPR029063">
    <property type="entry name" value="SAM-dependent_MTases_sf"/>
</dbReference>
<dbReference type="CDD" id="cd02440">
    <property type="entry name" value="AdoMet_MTases"/>
    <property type="match status" value="1"/>
</dbReference>
<dbReference type="PANTHER" id="PTHR43685:SF2">
    <property type="entry name" value="GLYCOSYLTRANSFERASE 2-LIKE DOMAIN-CONTAINING PROTEIN"/>
    <property type="match status" value="1"/>
</dbReference>
<comment type="caution">
    <text evidence="4">The sequence shown here is derived from an EMBL/GenBank/DDBJ whole genome shotgun (WGS) entry which is preliminary data.</text>
</comment>
<evidence type="ECO:0000256" key="1">
    <source>
        <dbReference type="SAM" id="Coils"/>
    </source>
</evidence>
<dbReference type="InterPro" id="IPR001173">
    <property type="entry name" value="Glyco_trans_2-like"/>
</dbReference>
<dbReference type="CDD" id="cd04184">
    <property type="entry name" value="GT2_RfbC_Mx_like"/>
    <property type="match status" value="1"/>
</dbReference>
<dbReference type="SUPFAM" id="SSF53335">
    <property type="entry name" value="S-adenosyl-L-methionine-dependent methyltransferases"/>
    <property type="match status" value="1"/>
</dbReference>
<dbReference type="GO" id="GO:0044010">
    <property type="term" value="P:single-species biofilm formation"/>
    <property type="evidence" value="ECO:0007669"/>
    <property type="project" value="TreeGrafter"/>
</dbReference>
<evidence type="ECO:0000256" key="2">
    <source>
        <dbReference type="SAM" id="MobiDB-lite"/>
    </source>
</evidence>
<dbReference type="InterPro" id="IPR029044">
    <property type="entry name" value="Nucleotide-diphossugar_trans"/>
</dbReference>
<dbReference type="InterPro" id="IPR050834">
    <property type="entry name" value="Glycosyltransf_2"/>
</dbReference>
<reference evidence="4" key="1">
    <citation type="submission" date="2019-11" db="EMBL/GenBank/DDBJ databases">
        <title>Acidithiobacillus ferrianus sp. nov.: a facultatively anaerobic and extremely acidophilic chemolithoautotroph.</title>
        <authorList>
            <person name="Norris P.R."/>
            <person name="Falagan C."/>
            <person name="Moya-Beltran A."/>
            <person name="Castro M."/>
            <person name="Quatrini R."/>
            <person name="Johnson D.B."/>
        </authorList>
    </citation>
    <scope>NUCLEOTIDE SEQUENCE [LARGE SCALE GENOMIC DNA]</scope>
    <source>
        <strain evidence="4">MG</strain>
    </source>
</reference>
<gene>
    <name evidence="4" type="ORF">GL267_09490</name>
</gene>